<protein>
    <submittedName>
        <fullName evidence="1">Uncharacterized protein</fullName>
    </submittedName>
</protein>
<gene>
    <name evidence="1" type="ORF">SAMN05877831_1141</name>
</gene>
<keyword evidence="2" id="KW-1185">Reference proteome</keyword>
<name>A0A285T468_9RHOB</name>
<sequence length="57" mass="6092">MLRKDISLGAVGFGTQTAFREIGVNFVLDLMCLPGGQFPFQSGEPCFACKPITVLGI</sequence>
<proteinExistence type="predicted"/>
<evidence type="ECO:0000313" key="2">
    <source>
        <dbReference type="Proteomes" id="UP000219111"/>
    </source>
</evidence>
<dbReference type="AlphaFoldDB" id="A0A285T468"/>
<dbReference type="Proteomes" id="UP000219111">
    <property type="component" value="Unassembled WGS sequence"/>
</dbReference>
<dbReference type="EMBL" id="OBMT01000014">
    <property type="protein sequence ID" value="SOC15955.1"/>
    <property type="molecule type" value="Genomic_DNA"/>
</dbReference>
<organism evidence="1 2">
    <name type="scientific">Rhodobacter maris</name>
    <dbReference type="NCBI Taxonomy" id="446682"/>
    <lineage>
        <taxon>Bacteria</taxon>
        <taxon>Pseudomonadati</taxon>
        <taxon>Pseudomonadota</taxon>
        <taxon>Alphaproteobacteria</taxon>
        <taxon>Rhodobacterales</taxon>
        <taxon>Rhodobacter group</taxon>
        <taxon>Rhodobacter</taxon>
    </lineage>
</organism>
<reference evidence="2" key="1">
    <citation type="submission" date="2017-08" db="EMBL/GenBank/DDBJ databases">
        <authorList>
            <person name="Varghese N."/>
            <person name="Submissions S."/>
        </authorList>
    </citation>
    <scope>NUCLEOTIDE SEQUENCE [LARGE SCALE GENOMIC DNA]</scope>
    <source>
        <strain evidence="2">JA276</strain>
    </source>
</reference>
<evidence type="ECO:0000313" key="1">
    <source>
        <dbReference type="EMBL" id="SOC15955.1"/>
    </source>
</evidence>
<accession>A0A285T468</accession>